<accession>A0A9D1VZN2</accession>
<gene>
    <name evidence="2" type="ORF">H9851_01480</name>
</gene>
<dbReference type="InterPro" id="IPR001279">
    <property type="entry name" value="Metallo-B-lactamas"/>
</dbReference>
<dbReference type="PANTHER" id="PTHR42663">
    <property type="entry name" value="HYDROLASE C777.06C-RELATED-RELATED"/>
    <property type="match status" value="1"/>
</dbReference>
<evidence type="ECO:0000259" key="1">
    <source>
        <dbReference type="Pfam" id="PF12706"/>
    </source>
</evidence>
<dbReference type="InterPro" id="IPR036866">
    <property type="entry name" value="RibonucZ/Hydroxyglut_hydro"/>
</dbReference>
<dbReference type="Gene3D" id="3.60.15.10">
    <property type="entry name" value="Ribonuclease Z/Hydroxyacylglutathione hydrolase-like"/>
    <property type="match status" value="1"/>
</dbReference>
<dbReference type="Proteomes" id="UP000886847">
    <property type="component" value="Unassembled WGS sequence"/>
</dbReference>
<dbReference type="Pfam" id="PF12706">
    <property type="entry name" value="Lactamase_B_2"/>
    <property type="match status" value="1"/>
</dbReference>
<evidence type="ECO:0000313" key="3">
    <source>
        <dbReference type="Proteomes" id="UP000886847"/>
    </source>
</evidence>
<dbReference type="SUPFAM" id="SSF56281">
    <property type="entry name" value="Metallo-hydrolase/oxidoreductase"/>
    <property type="match status" value="1"/>
</dbReference>
<name>A0A9D1VZN2_9FIRM</name>
<proteinExistence type="predicted"/>
<organism evidence="2 3">
    <name type="scientific">Candidatus Borkfalkia faecavium</name>
    <dbReference type="NCBI Taxonomy" id="2838508"/>
    <lineage>
        <taxon>Bacteria</taxon>
        <taxon>Bacillati</taxon>
        <taxon>Bacillota</taxon>
        <taxon>Clostridia</taxon>
        <taxon>Christensenellales</taxon>
        <taxon>Christensenellaceae</taxon>
        <taxon>Candidatus Borkfalkia</taxon>
    </lineage>
</organism>
<feature type="domain" description="Metallo-beta-lactamase" evidence="1">
    <location>
        <begin position="65"/>
        <end position="221"/>
    </location>
</feature>
<comment type="caution">
    <text evidence="2">The sequence shown here is derived from an EMBL/GenBank/DDBJ whole genome shotgun (WGS) entry which is preliminary data.</text>
</comment>
<dbReference type="EMBL" id="DXEW01000005">
    <property type="protein sequence ID" value="HIX49940.1"/>
    <property type="molecule type" value="Genomic_DNA"/>
</dbReference>
<reference evidence="2" key="2">
    <citation type="submission" date="2021-04" db="EMBL/GenBank/DDBJ databases">
        <authorList>
            <person name="Gilroy R."/>
        </authorList>
    </citation>
    <scope>NUCLEOTIDE SEQUENCE</scope>
    <source>
        <strain evidence="2">2189</strain>
    </source>
</reference>
<reference evidence="2" key="1">
    <citation type="journal article" date="2021" name="PeerJ">
        <title>Extensive microbial diversity within the chicken gut microbiome revealed by metagenomics and culture.</title>
        <authorList>
            <person name="Gilroy R."/>
            <person name="Ravi A."/>
            <person name="Getino M."/>
            <person name="Pursley I."/>
            <person name="Horton D.L."/>
            <person name="Alikhan N.F."/>
            <person name="Baker D."/>
            <person name="Gharbi K."/>
            <person name="Hall N."/>
            <person name="Watson M."/>
            <person name="Adriaenssens E.M."/>
            <person name="Foster-Nyarko E."/>
            <person name="Jarju S."/>
            <person name="Secka A."/>
            <person name="Antonio M."/>
            <person name="Oren A."/>
            <person name="Chaudhuri R.R."/>
            <person name="La Ragione R."/>
            <person name="Hildebrand F."/>
            <person name="Pallen M.J."/>
        </authorList>
    </citation>
    <scope>NUCLEOTIDE SEQUENCE</scope>
    <source>
        <strain evidence="2">2189</strain>
    </source>
</reference>
<evidence type="ECO:0000313" key="2">
    <source>
        <dbReference type="EMBL" id="HIX49940.1"/>
    </source>
</evidence>
<sequence length="279" mass="31339">MKIQYLGTAAAEGFPAVFCNCGACTRARADLPAQLRTRSQMLIDGTLLVDFPPDTYMHTLRFGFDLSAVRTLLVTHSHTDHFYAQEFVNRGYKFAQGMRAEGLDLFANKEVLSVFAEGTRREMRQEVSEHIRLHAVRPFERFTAGEYEIIALPAEHTPQEEALIYCISRGGKSLLYCNDTGLLDEKCYAFLAECGVQLDAVSFDCTFADTAGPHSSRHMGFAENDIVCEKLAIYGIISPDAKYYVTHFSHNSAPFRERIEKEAERRGYIAAYDGMTALI</sequence>
<protein>
    <submittedName>
        <fullName evidence="2">MBL fold metallo-hydrolase</fullName>
    </submittedName>
</protein>
<dbReference type="PANTHER" id="PTHR42663:SF6">
    <property type="entry name" value="HYDROLASE C777.06C-RELATED"/>
    <property type="match status" value="1"/>
</dbReference>
<dbReference type="AlphaFoldDB" id="A0A9D1VZN2"/>